<accession>A0A024GJA4</accession>
<sequence length="144" mass="16104">MAKSEAHAKEIETIAIPAAIWWEESPPVQRTTATPITPLHYHEHSDTKNTEDTKRDAELCCYKAALSICAFLLPPLGVFLQTGCDKNLIINILLTIIGSVQLNRVLTQTNTQSRWIPGIIHALFVILTTKRPFIDSNQQTQTIV</sequence>
<dbReference type="GO" id="GO:0016020">
    <property type="term" value="C:membrane"/>
    <property type="evidence" value="ECO:0007669"/>
    <property type="project" value="UniProtKB-SubCell"/>
</dbReference>
<dbReference type="InterPro" id="IPR000612">
    <property type="entry name" value="PMP3"/>
</dbReference>
<evidence type="ECO:0000256" key="4">
    <source>
        <dbReference type="ARBA" id="ARBA00022989"/>
    </source>
</evidence>
<dbReference type="Pfam" id="PF01679">
    <property type="entry name" value="Pmp3"/>
    <property type="match status" value="1"/>
</dbReference>
<dbReference type="PANTHER" id="PTHR21659:SF42">
    <property type="entry name" value="UPF0057 MEMBRANE PROTEIN ZK632.10-RELATED"/>
    <property type="match status" value="1"/>
</dbReference>
<dbReference type="OrthoDB" id="2802411at2759"/>
<dbReference type="InParanoid" id="A0A024GJA4"/>
<name>A0A024GJA4_9STRA</name>
<keyword evidence="4" id="KW-1133">Transmembrane helix</keyword>
<evidence type="ECO:0000256" key="1">
    <source>
        <dbReference type="ARBA" id="ARBA00004370"/>
    </source>
</evidence>
<dbReference type="STRING" id="65357.A0A024GJA4"/>
<dbReference type="PROSITE" id="PS01309">
    <property type="entry name" value="UPF0057"/>
    <property type="match status" value="1"/>
</dbReference>
<dbReference type="PANTHER" id="PTHR21659">
    <property type="entry name" value="HYDROPHOBIC PROTEIN RCI2 LOW TEMPERATURE AND SALT RESPONSIVE PROTEIN LTI6 -RELATED"/>
    <property type="match status" value="1"/>
</dbReference>
<evidence type="ECO:0000256" key="5">
    <source>
        <dbReference type="ARBA" id="ARBA00023136"/>
    </source>
</evidence>
<comment type="caution">
    <text evidence="6">The sequence shown here is derived from an EMBL/GenBank/DDBJ whole genome shotgun (WGS) entry which is preliminary data.</text>
</comment>
<dbReference type="EMBL" id="CAIX01000141">
    <property type="protein sequence ID" value="CCI46801.1"/>
    <property type="molecule type" value="Genomic_DNA"/>
</dbReference>
<evidence type="ECO:0000256" key="3">
    <source>
        <dbReference type="ARBA" id="ARBA00022692"/>
    </source>
</evidence>
<proteinExistence type="inferred from homology"/>
<evidence type="ECO:0000256" key="2">
    <source>
        <dbReference type="ARBA" id="ARBA00009530"/>
    </source>
</evidence>
<protein>
    <submittedName>
        <fullName evidence="6">Uncharacterized protein</fullName>
    </submittedName>
</protein>
<evidence type="ECO:0000313" key="6">
    <source>
        <dbReference type="EMBL" id="CCI46801.1"/>
    </source>
</evidence>
<organism evidence="6 7">
    <name type="scientific">Albugo candida</name>
    <dbReference type="NCBI Taxonomy" id="65357"/>
    <lineage>
        <taxon>Eukaryota</taxon>
        <taxon>Sar</taxon>
        <taxon>Stramenopiles</taxon>
        <taxon>Oomycota</taxon>
        <taxon>Peronosporomycetes</taxon>
        <taxon>Albuginales</taxon>
        <taxon>Albuginaceae</taxon>
        <taxon>Albugo</taxon>
    </lineage>
</organism>
<keyword evidence="3" id="KW-0812">Transmembrane</keyword>
<dbReference type="Proteomes" id="UP000053237">
    <property type="component" value="Unassembled WGS sequence"/>
</dbReference>
<dbReference type="AlphaFoldDB" id="A0A024GJA4"/>
<gene>
    <name evidence="6" type="ORF">BN9_077560</name>
</gene>
<reference evidence="6 7" key="1">
    <citation type="submission" date="2012-05" db="EMBL/GenBank/DDBJ databases">
        <title>Recombination and specialization in a pathogen metapopulation.</title>
        <authorList>
            <person name="Gardiner A."/>
            <person name="Kemen E."/>
            <person name="Schultz-Larsen T."/>
            <person name="MacLean D."/>
            <person name="Van Oosterhout C."/>
            <person name="Jones J.D.G."/>
        </authorList>
    </citation>
    <scope>NUCLEOTIDE SEQUENCE [LARGE SCALE GENOMIC DNA]</scope>
    <source>
        <strain evidence="6 7">Ac Nc2</strain>
    </source>
</reference>
<keyword evidence="5" id="KW-0472">Membrane</keyword>
<keyword evidence="7" id="KW-1185">Reference proteome</keyword>
<comment type="similarity">
    <text evidence="2">Belongs to the UPF0057 (PMP3) family.</text>
</comment>
<evidence type="ECO:0000313" key="7">
    <source>
        <dbReference type="Proteomes" id="UP000053237"/>
    </source>
</evidence>
<comment type="subcellular location">
    <subcellularLocation>
        <location evidence="1">Membrane</location>
    </subcellularLocation>
</comment>